<protein>
    <submittedName>
        <fullName evidence="1">Uncharacterized protein</fullName>
    </submittedName>
</protein>
<keyword evidence="2" id="KW-1185">Reference proteome</keyword>
<organism evidence="1 2">
    <name type="scientific">Mycolicibacterium phlei DSM 43239 = CCUG 21000</name>
    <dbReference type="NCBI Taxonomy" id="1226750"/>
    <lineage>
        <taxon>Bacteria</taxon>
        <taxon>Bacillati</taxon>
        <taxon>Actinomycetota</taxon>
        <taxon>Actinomycetes</taxon>
        <taxon>Mycobacteriales</taxon>
        <taxon>Mycobacteriaceae</taxon>
        <taxon>Mycolicibacterium</taxon>
    </lineage>
</organism>
<dbReference type="AlphaFoldDB" id="A0A5N5UVQ4"/>
<dbReference type="EMBL" id="ANBP01000031">
    <property type="protein sequence ID" value="KAB7753675.1"/>
    <property type="molecule type" value="Genomic_DNA"/>
</dbReference>
<dbReference type="Proteomes" id="UP000325690">
    <property type="component" value="Unassembled WGS sequence"/>
</dbReference>
<gene>
    <name evidence="1" type="ORF">MPHL21000_18140</name>
</gene>
<evidence type="ECO:0000313" key="1">
    <source>
        <dbReference type="EMBL" id="KAB7753675.1"/>
    </source>
</evidence>
<accession>A0A5N5UVQ4</accession>
<comment type="caution">
    <text evidence="1">The sequence shown here is derived from an EMBL/GenBank/DDBJ whole genome shotgun (WGS) entry which is preliminary data.</text>
</comment>
<reference evidence="1 2" key="1">
    <citation type="submission" date="2012-10" db="EMBL/GenBank/DDBJ databases">
        <title>The draft sequence of the Mycobacterium pheli genome.</title>
        <authorList>
            <person name="Pettersson B.M.F."/>
            <person name="Das S."/>
            <person name="Dasgupta S."/>
            <person name="Bhattacharya A."/>
            <person name="Kirsebom L.A."/>
        </authorList>
    </citation>
    <scope>NUCLEOTIDE SEQUENCE [LARGE SCALE GENOMIC DNA]</scope>
    <source>
        <strain evidence="1 2">CCUG 21000</strain>
    </source>
</reference>
<evidence type="ECO:0000313" key="2">
    <source>
        <dbReference type="Proteomes" id="UP000325690"/>
    </source>
</evidence>
<name>A0A5N5UVQ4_MYCPH</name>
<dbReference type="RefSeq" id="WP_256389900.1">
    <property type="nucleotide sequence ID" value="NZ_ANBO01000007.1"/>
</dbReference>
<dbReference type="GeneID" id="80426492"/>
<proteinExistence type="predicted"/>
<sequence length="44" mass="4698">MLDWTNDDHQYEHLHADAANGGRVLVLALIRSSSASRSGTCTAG</sequence>